<accession>A0A654EK17</accession>
<gene>
    <name evidence="1" type="ORF">AN1_LOCUS5141</name>
</gene>
<evidence type="ECO:0000313" key="1">
    <source>
        <dbReference type="EMBL" id="VYS49667.1"/>
    </source>
</evidence>
<dbReference type="AlphaFoldDB" id="A0A654EK17"/>
<name>A0A654EK17_ARATH</name>
<reference evidence="1 2" key="1">
    <citation type="submission" date="2019-11" db="EMBL/GenBank/DDBJ databases">
        <authorList>
            <person name="Jiao W.-B."/>
            <person name="Schneeberger K."/>
        </authorList>
    </citation>
    <scope>NUCLEOTIDE SEQUENCE [LARGE SCALE GENOMIC DNA]</scope>
    <source>
        <strain evidence="2">cv. An-1</strain>
    </source>
</reference>
<protein>
    <submittedName>
        <fullName evidence="1">Uncharacterized protein</fullName>
    </submittedName>
</protein>
<dbReference type="EMBL" id="CACRSJ010000104">
    <property type="protein sequence ID" value="VYS49667.1"/>
    <property type="molecule type" value="Genomic_DNA"/>
</dbReference>
<proteinExistence type="predicted"/>
<sequence>MLLGVRVGFVTMYSMISTIDSRISVRVGFVTMYSMISTIDSRISYVSCGLNLGSCKGQENYESKR</sequence>
<evidence type="ECO:0000313" key="2">
    <source>
        <dbReference type="Proteomes" id="UP000426265"/>
    </source>
</evidence>
<dbReference type="Proteomes" id="UP000426265">
    <property type="component" value="Unassembled WGS sequence"/>
</dbReference>
<organism evidence="1 2">
    <name type="scientific">Arabidopsis thaliana</name>
    <name type="common">Mouse-ear cress</name>
    <dbReference type="NCBI Taxonomy" id="3702"/>
    <lineage>
        <taxon>Eukaryota</taxon>
        <taxon>Viridiplantae</taxon>
        <taxon>Streptophyta</taxon>
        <taxon>Embryophyta</taxon>
        <taxon>Tracheophyta</taxon>
        <taxon>Spermatophyta</taxon>
        <taxon>Magnoliopsida</taxon>
        <taxon>eudicotyledons</taxon>
        <taxon>Gunneridae</taxon>
        <taxon>Pentapetalae</taxon>
        <taxon>rosids</taxon>
        <taxon>malvids</taxon>
        <taxon>Brassicales</taxon>
        <taxon>Brassicaceae</taxon>
        <taxon>Camelineae</taxon>
        <taxon>Arabidopsis</taxon>
    </lineage>
</organism>
<dbReference type="ExpressionAtlas" id="A0A654EK17">
    <property type="expression patterns" value="baseline"/>
</dbReference>